<dbReference type="Gene3D" id="1.25.40.20">
    <property type="entry name" value="Ankyrin repeat-containing domain"/>
    <property type="match status" value="1"/>
</dbReference>
<dbReference type="Proteomes" id="UP000266841">
    <property type="component" value="Unassembled WGS sequence"/>
</dbReference>
<feature type="compositionally biased region" description="Low complexity" evidence="2">
    <location>
        <begin position="489"/>
        <end position="499"/>
    </location>
</feature>
<dbReference type="AlphaFoldDB" id="K0SRN9"/>
<gene>
    <name evidence="3" type="ORF">THAOC_11305</name>
</gene>
<dbReference type="eggNOG" id="ENOG502SC5Q">
    <property type="taxonomic scope" value="Eukaryota"/>
</dbReference>
<feature type="compositionally biased region" description="Acidic residues" evidence="2">
    <location>
        <begin position="472"/>
        <end position="483"/>
    </location>
</feature>
<dbReference type="InterPro" id="IPR002110">
    <property type="entry name" value="Ankyrin_rpt"/>
</dbReference>
<protein>
    <submittedName>
        <fullName evidence="3">Uncharacterized protein</fullName>
    </submittedName>
</protein>
<feature type="compositionally biased region" description="Polar residues" evidence="2">
    <location>
        <begin position="507"/>
        <end position="519"/>
    </location>
</feature>
<name>K0SRN9_THAOC</name>
<dbReference type="EMBL" id="AGNL01012865">
    <property type="protein sequence ID" value="EJK67634.1"/>
    <property type="molecule type" value="Genomic_DNA"/>
</dbReference>
<dbReference type="InterPro" id="IPR036770">
    <property type="entry name" value="Ankyrin_rpt-contain_sf"/>
</dbReference>
<dbReference type="SUPFAM" id="SSF48403">
    <property type="entry name" value="Ankyrin repeat"/>
    <property type="match status" value="1"/>
</dbReference>
<dbReference type="PROSITE" id="PS50088">
    <property type="entry name" value="ANK_REPEAT"/>
    <property type="match status" value="1"/>
</dbReference>
<comment type="caution">
    <text evidence="3">The sequence shown here is derived from an EMBL/GenBank/DDBJ whole genome shotgun (WGS) entry which is preliminary data.</text>
</comment>
<evidence type="ECO:0000313" key="3">
    <source>
        <dbReference type="EMBL" id="EJK67634.1"/>
    </source>
</evidence>
<organism evidence="3 4">
    <name type="scientific">Thalassiosira oceanica</name>
    <name type="common">Marine diatom</name>
    <dbReference type="NCBI Taxonomy" id="159749"/>
    <lineage>
        <taxon>Eukaryota</taxon>
        <taxon>Sar</taxon>
        <taxon>Stramenopiles</taxon>
        <taxon>Ochrophyta</taxon>
        <taxon>Bacillariophyta</taxon>
        <taxon>Coscinodiscophyceae</taxon>
        <taxon>Thalassiosirophycidae</taxon>
        <taxon>Thalassiosirales</taxon>
        <taxon>Thalassiosiraceae</taxon>
        <taxon>Thalassiosira</taxon>
    </lineage>
</organism>
<feature type="repeat" description="ANK" evidence="1">
    <location>
        <begin position="284"/>
        <end position="313"/>
    </location>
</feature>
<dbReference type="Pfam" id="PF00023">
    <property type="entry name" value="Ank"/>
    <property type="match status" value="1"/>
</dbReference>
<feature type="region of interest" description="Disordered" evidence="2">
    <location>
        <begin position="468"/>
        <end position="535"/>
    </location>
</feature>
<sequence>MQRHRRVGDSGGMIGRYMPLVDGRPSREVDSRPLLSKLESVKSIRFRATARSWKGGSPVLRAKRRYVDFCDFLAPVVLRRDWLRRGVGAGVTYTLFASRIASLSVSSEAVKASCHHRPLVCAVRGVRSHPVFWQRWTTAETEIMNAAASAWASGPIRSRSRAGIPSARTASAEEGQRKRCPLCRAAIPPSQEQVANYKMVKALTKDTSGPRYELNAREVKRFEAEFGEDWDGTMIEYDRDFVDLPLYVANAAYSDDFRTVLQWLNKGNLKERANAKCKDGGYISLLYFAATEKQPDLMSYLLLNGADVNILDSRGASVLTSFCLVEDNLSETVRLLLSWGAELIEKGEQVTCQEVKLSLCYEIATTGNIEIANLMSSELGGRRCEIVSGPKTRDDLVGKTCVVEDYVEISDQYKVRMEFTNEELLLGVGDLKRRDRTPQDPGYYVECKNNRLKRRDFKSNEECRAFVSSLGSDEEESSEVDPDADAKAEQAAADLLAELGLEDLEGPNSSASKKNNQPAASGKKKKRGGKKKGRK</sequence>
<proteinExistence type="predicted"/>
<feature type="compositionally biased region" description="Basic residues" evidence="2">
    <location>
        <begin position="522"/>
        <end position="535"/>
    </location>
</feature>
<keyword evidence="1" id="KW-0040">ANK repeat</keyword>
<evidence type="ECO:0000256" key="2">
    <source>
        <dbReference type="SAM" id="MobiDB-lite"/>
    </source>
</evidence>
<keyword evidence="4" id="KW-1185">Reference proteome</keyword>
<evidence type="ECO:0000313" key="4">
    <source>
        <dbReference type="Proteomes" id="UP000266841"/>
    </source>
</evidence>
<reference evidence="3 4" key="1">
    <citation type="journal article" date="2012" name="Genome Biol.">
        <title>Genome and low-iron response of an oceanic diatom adapted to chronic iron limitation.</title>
        <authorList>
            <person name="Lommer M."/>
            <person name="Specht M."/>
            <person name="Roy A.S."/>
            <person name="Kraemer L."/>
            <person name="Andreson R."/>
            <person name="Gutowska M.A."/>
            <person name="Wolf J."/>
            <person name="Bergner S.V."/>
            <person name="Schilhabel M.B."/>
            <person name="Klostermeier U.C."/>
            <person name="Beiko R.G."/>
            <person name="Rosenstiel P."/>
            <person name="Hippler M."/>
            <person name="Laroche J."/>
        </authorList>
    </citation>
    <scope>NUCLEOTIDE SEQUENCE [LARGE SCALE GENOMIC DNA]</scope>
    <source>
        <strain evidence="3 4">CCMP1005</strain>
    </source>
</reference>
<accession>K0SRN9</accession>
<dbReference type="OrthoDB" id="29886at2759"/>
<evidence type="ECO:0000256" key="1">
    <source>
        <dbReference type="PROSITE-ProRule" id="PRU00023"/>
    </source>
</evidence>